<evidence type="ECO:0000313" key="4">
    <source>
        <dbReference type="Proteomes" id="UP001524547"/>
    </source>
</evidence>
<sequence>MRPSRASALLALALAAAMPLSGCALGPSHTVHDPSQQAAIDRVQTYFDNLRSLRAAFTQLGPEGDAASGTAWYEPGHLSLQYDRPVRRLLVAGNGRLVVHDDATGSITRASLDVNPLGLLLAGPVRLSGEIDVTDVREVPGALQLSMARTSNPAQGLLTLMFRIGAGGTLQLTGLEAVDSHQRRTHFLLSDQQEGLALDPSLFVPPSS</sequence>
<keyword evidence="1 2" id="KW-0732">Signal</keyword>
<accession>A0ABT1VWX7</accession>
<dbReference type="PANTHER" id="PTHR35869">
    <property type="entry name" value="OUTER-MEMBRANE LIPOPROTEIN CARRIER PROTEIN"/>
    <property type="match status" value="1"/>
</dbReference>
<dbReference type="InterPro" id="IPR004564">
    <property type="entry name" value="OM_lipoprot_carrier_LolA-like"/>
</dbReference>
<evidence type="ECO:0000256" key="1">
    <source>
        <dbReference type="ARBA" id="ARBA00022729"/>
    </source>
</evidence>
<feature type="chain" id="PRO_5047018470" evidence="2">
    <location>
        <begin position="25"/>
        <end position="208"/>
    </location>
</feature>
<dbReference type="RefSeq" id="WP_422919437.1">
    <property type="nucleotide sequence ID" value="NZ_JAMZEJ010000004.1"/>
</dbReference>
<dbReference type="EMBL" id="JAMZEJ010000004">
    <property type="protein sequence ID" value="MCQ8240695.1"/>
    <property type="molecule type" value="Genomic_DNA"/>
</dbReference>
<organism evidence="3 4">
    <name type="scientific">Rhizosaccharibacter radicis</name>
    <dbReference type="NCBI Taxonomy" id="2782605"/>
    <lineage>
        <taxon>Bacteria</taxon>
        <taxon>Pseudomonadati</taxon>
        <taxon>Pseudomonadota</taxon>
        <taxon>Alphaproteobacteria</taxon>
        <taxon>Acetobacterales</taxon>
        <taxon>Acetobacteraceae</taxon>
        <taxon>Rhizosaccharibacter</taxon>
    </lineage>
</organism>
<protein>
    <submittedName>
        <fullName evidence="3">Outer membrane lipoprotein carrier protein LolA</fullName>
    </submittedName>
</protein>
<dbReference type="SUPFAM" id="SSF89392">
    <property type="entry name" value="Prokaryotic lipoproteins and lipoprotein localization factors"/>
    <property type="match status" value="1"/>
</dbReference>
<feature type="signal peptide" evidence="2">
    <location>
        <begin position="1"/>
        <end position="24"/>
    </location>
</feature>
<name>A0ABT1VWX7_9PROT</name>
<dbReference type="InterPro" id="IPR029046">
    <property type="entry name" value="LolA/LolB/LppX"/>
</dbReference>
<evidence type="ECO:0000256" key="2">
    <source>
        <dbReference type="SAM" id="SignalP"/>
    </source>
</evidence>
<dbReference type="Pfam" id="PF03548">
    <property type="entry name" value="LolA"/>
    <property type="match status" value="1"/>
</dbReference>
<dbReference type="Gene3D" id="2.50.20.10">
    <property type="entry name" value="Lipoprotein localisation LolA/LolB/LppX"/>
    <property type="match status" value="1"/>
</dbReference>
<proteinExistence type="predicted"/>
<gene>
    <name evidence="3" type="ORF">NFI88_07545</name>
</gene>
<evidence type="ECO:0000313" key="3">
    <source>
        <dbReference type="EMBL" id="MCQ8240695.1"/>
    </source>
</evidence>
<dbReference type="CDD" id="cd16325">
    <property type="entry name" value="LolA"/>
    <property type="match status" value="1"/>
</dbReference>
<keyword evidence="3" id="KW-0449">Lipoprotein</keyword>
<keyword evidence="4" id="KW-1185">Reference proteome</keyword>
<reference evidence="3 4" key="1">
    <citation type="submission" date="2022-06" db="EMBL/GenBank/DDBJ databases">
        <title>Rhizosaccharibacter gen. nov. sp. nov. KSS12, endophytic bacteria isolated from sugarcane.</title>
        <authorList>
            <person name="Pitiwittayakul N."/>
        </authorList>
    </citation>
    <scope>NUCLEOTIDE SEQUENCE [LARGE SCALE GENOMIC DNA]</scope>
    <source>
        <strain evidence="3 4">KSS12</strain>
    </source>
</reference>
<dbReference type="Proteomes" id="UP001524547">
    <property type="component" value="Unassembled WGS sequence"/>
</dbReference>
<dbReference type="PANTHER" id="PTHR35869:SF1">
    <property type="entry name" value="OUTER-MEMBRANE LIPOPROTEIN CARRIER PROTEIN"/>
    <property type="match status" value="1"/>
</dbReference>
<comment type="caution">
    <text evidence="3">The sequence shown here is derived from an EMBL/GenBank/DDBJ whole genome shotgun (WGS) entry which is preliminary data.</text>
</comment>